<accession>A0A165XXZ9</accession>
<dbReference type="EMBL" id="KV417709">
    <property type="protein sequence ID" value="KZP09009.1"/>
    <property type="molecule type" value="Genomic_DNA"/>
</dbReference>
<keyword evidence="2" id="KW-1185">Reference proteome</keyword>
<dbReference type="AlphaFoldDB" id="A0A165XXZ9"/>
<reference evidence="1 2" key="1">
    <citation type="journal article" date="2016" name="Mol. Biol. Evol.">
        <title>Comparative Genomics of Early-Diverging Mushroom-Forming Fungi Provides Insights into the Origins of Lignocellulose Decay Capabilities.</title>
        <authorList>
            <person name="Nagy L.G."/>
            <person name="Riley R."/>
            <person name="Tritt A."/>
            <person name="Adam C."/>
            <person name="Daum C."/>
            <person name="Floudas D."/>
            <person name="Sun H."/>
            <person name="Yadav J.S."/>
            <person name="Pangilinan J."/>
            <person name="Larsson K.H."/>
            <person name="Matsuura K."/>
            <person name="Barry K."/>
            <person name="Labutti K."/>
            <person name="Kuo R."/>
            <person name="Ohm R.A."/>
            <person name="Bhattacharya S.S."/>
            <person name="Shirouzu T."/>
            <person name="Yoshinaga Y."/>
            <person name="Martin F.M."/>
            <person name="Grigoriev I.V."/>
            <person name="Hibbett D.S."/>
        </authorList>
    </citation>
    <scope>NUCLEOTIDE SEQUENCE [LARGE SCALE GENOMIC DNA]</scope>
    <source>
        <strain evidence="1 2">CBS 109695</strain>
    </source>
</reference>
<evidence type="ECO:0000313" key="1">
    <source>
        <dbReference type="EMBL" id="KZP09009.1"/>
    </source>
</evidence>
<sequence length="122" mass="12721">MPFAEVAAHDGQFLPSISPVAYSHAAQYISSNAYLTAAASDLSAEARHASWVASAVDNVAGWSGLFDFALGLDSVYSLAAQFITFCPSSNPTLPVKAFLKLAFPTTATSVALTFDVPSLTMG</sequence>
<dbReference type="OrthoDB" id="1001765at2759"/>
<protein>
    <submittedName>
        <fullName evidence="1">Uncharacterized protein</fullName>
    </submittedName>
</protein>
<gene>
    <name evidence="1" type="ORF">FIBSPDRAFT_873968</name>
</gene>
<dbReference type="STRING" id="436010.A0A165XXZ9"/>
<organism evidence="1 2">
    <name type="scientific">Athelia psychrophila</name>
    <dbReference type="NCBI Taxonomy" id="1759441"/>
    <lineage>
        <taxon>Eukaryota</taxon>
        <taxon>Fungi</taxon>
        <taxon>Dikarya</taxon>
        <taxon>Basidiomycota</taxon>
        <taxon>Agaricomycotina</taxon>
        <taxon>Agaricomycetes</taxon>
        <taxon>Agaricomycetidae</taxon>
        <taxon>Atheliales</taxon>
        <taxon>Atheliaceae</taxon>
        <taxon>Athelia</taxon>
    </lineage>
</organism>
<name>A0A165XXZ9_9AGAM</name>
<evidence type="ECO:0000313" key="2">
    <source>
        <dbReference type="Proteomes" id="UP000076532"/>
    </source>
</evidence>
<proteinExistence type="predicted"/>
<dbReference type="Proteomes" id="UP000076532">
    <property type="component" value="Unassembled WGS sequence"/>
</dbReference>
<dbReference type="Pfam" id="PF13668">
    <property type="entry name" value="Ferritin_2"/>
    <property type="match status" value="1"/>
</dbReference>